<gene>
    <name evidence="1" type="ORF">I4F81_004993</name>
</gene>
<dbReference type="Proteomes" id="UP000798662">
    <property type="component" value="Chromosome 1"/>
</dbReference>
<accession>A0ACC3BXI3</accession>
<organism evidence="1 2">
    <name type="scientific">Pyropia yezoensis</name>
    <name type="common">Susabi-nori</name>
    <name type="synonym">Porphyra yezoensis</name>
    <dbReference type="NCBI Taxonomy" id="2788"/>
    <lineage>
        <taxon>Eukaryota</taxon>
        <taxon>Rhodophyta</taxon>
        <taxon>Bangiophyceae</taxon>
        <taxon>Bangiales</taxon>
        <taxon>Bangiaceae</taxon>
        <taxon>Pyropia</taxon>
    </lineage>
</organism>
<name>A0ACC3BXI3_PYRYE</name>
<keyword evidence="2" id="KW-1185">Reference proteome</keyword>
<proteinExistence type="predicted"/>
<evidence type="ECO:0000313" key="2">
    <source>
        <dbReference type="Proteomes" id="UP000798662"/>
    </source>
</evidence>
<reference evidence="1" key="1">
    <citation type="submission" date="2019-11" db="EMBL/GenBank/DDBJ databases">
        <title>Nori genome reveals adaptations in red seaweeds to the harsh intertidal environment.</title>
        <authorList>
            <person name="Wang D."/>
            <person name="Mao Y."/>
        </authorList>
    </citation>
    <scope>NUCLEOTIDE SEQUENCE</scope>
    <source>
        <tissue evidence="1">Gametophyte</tissue>
    </source>
</reference>
<comment type="caution">
    <text evidence="1">The sequence shown here is derived from an EMBL/GenBank/DDBJ whole genome shotgun (WGS) entry which is preliminary data.</text>
</comment>
<sequence length="61" mass="6128">MSSCLNEARVPAAMQSATARTNTPQLEPSCCRGSPLPVSTGHAAICHSAATSAPSRAVTSS</sequence>
<protein>
    <submittedName>
        <fullName evidence="1">Uncharacterized protein</fullName>
    </submittedName>
</protein>
<dbReference type="EMBL" id="CM020618">
    <property type="protein sequence ID" value="KAK1862419.1"/>
    <property type="molecule type" value="Genomic_DNA"/>
</dbReference>
<evidence type="ECO:0000313" key="1">
    <source>
        <dbReference type="EMBL" id="KAK1862419.1"/>
    </source>
</evidence>